<evidence type="ECO:0000313" key="8">
    <source>
        <dbReference type="EMBL" id="KAK9914769.1"/>
    </source>
</evidence>
<dbReference type="NCBIfam" id="TIGR00096">
    <property type="entry name" value="16S rRNA (cytidine(1402)-2'-O)-methyltransferase"/>
    <property type="match status" value="1"/>
</dbReference>
<evidence type="ECO:0000259" key="6">
    <source>
        <dbReference type="Pfam" id="PF00590"/>
    </source>
</evidence>
<evidence type="ECO:0000259" key="7">
    <source>
        <dbReference type="Pfam" id="PF23016"/>
    </source>
</evidence>
<reference evidence="8 9" key="1">
    <citation type="journal article" date="2024" name="Nat. Commun.">
        <title>Phylogenomics reveals the evolutionary origins of lichenization in chlorophyte algae.</title>
        <authorList>
            <person name="Puginier C."/>
            <person name="Libourel C."/>
            <person name="Otte J."/>
            <person name="Skaloud P."/>
            <person name="Haon M."/>
            <person name="Grisel S."/>
            <person name="Petersen M."/>
            <person name="Berrin J.G."/>
            <person name="Delaux P.M."/>
            <person name="Dal Grande F."/>
            <person name="Keller J."/>
        </authorList>
    </citation>
    <scope>NUCLEOTIDE SEQUENCE [LARGE SCALE GENOMIC DNA]</scope>
    <source>
        <strain evidence="8 9">SAG 216-7</strain>
    </source>
</reference>
<accession>A0ABR2YSB7</accession>
<name>A0ABR2YSB7_9CHLO</name>
<evidence type="ECO:0000256" key="5">
    <source>
        <dbReference type="ARBA" id="ARBA00022691"/>
    </source>
</evidence>
<dbReference type="Gene3D" id="3.40.1010.10">
    <property type="entry name" value="Cobalt-precorrin-4 Transmethylase, Domain 1"/>
    <property type="match status" value="1"/>
</dbReference>
<dbReference type="InterPro" id="IPR053910">
    <property type="entry name" value="RsmI_HTH"/>
</dbReference>
<evidence type="ECO:0000256" key="3">
    <source>
        <dbReference type="ARBA" id="ARBA00022603"/>
    </source>
</evidence>
<comment type="caution">
    <text evidence="8">The sequence shown here is derived from an EMBL/GenBank/DDBJ whole genome shotgun (WGS) entry which is preliminary data.</text>
</comment>
<feature type="domain" description="Tetrapyrrole methylase" evidence="6">
    <location>
        <begin position="26"/>
        <end position="225"/>
    </location>
</feature>
<dbReference type="InterPro" id="IPR000878">
    <property type="entry name" value="4pyrrol_Mease"/>
</dbReference>
<keyword evidence="2" id="KW-0698">rRNA processing</keyword>
<dbReference type="PANTHER" id="PTHR46111:SF1">
    <property type="entry name" value="RIBOSOMAL RNA SMALL SUBUNIT METHYLTRANSFERASE I"/>
    <property type="match status" value="1"/>
</dbReference>
<dbReference type="HAMAP" id="MF_01877">
    <property type="entry name" value="16SrRNA_methyltr_I"/>
    <property type="match status" value="1"/>
</dbReference>
<dbReference type="EMBL" id="JALJOT010000005">
    <property type="protein sequence ID" value="KAK9914769.1"/>
    <property type="molecule type" value="Genomic_DNA"/>
</dbReference>
<gene>
    <name evidence="8" type="ORF">WJX75_000316</name>
</gene>
<sequence length="301" mass="32023">MDTRGPWRGSDVLAAIRQPAKLDPGLYIVATPIGNLEDITLRALRVLRDADCILAEDTRHSRKLLSYFGIATQLYSFHEHNEHAKEAQVLERLAQGASIALISDAGMPAVSDPGAKLIAAAVQARHTVVPIPGPSAVLASLVASGLPTDSFQFVGFLPRRSLQRQKRLQQLAGVEATLILYAPPHSLAAILDDMADVLGPLRQCVVAREMTKLHEEFHRGSLAAVATEMRSRGCKGEVTIVVEGSLGTEAATPSEAQIEAQLRGLIASGVSPSHAAKEAAKQLGVPRSSLYASAVRIKGEG</sequence>
<dbReference type="InterPro" id="IPR008189">
    <property type="entry name" value="rRNA_ssu_MeTfrase_I"/>
</dbReference>
<evidence type="ECO:0000313" key="9">
    <source>
        <dbReference type="Proteomes" id="UP001491310"/>
    </source>
</evidence>
<dbReference type="Gene3D" id="3.30.950.10">
    <property type="entry name" value="Methyltransferase, Cobalt-precorrin-4 Transmethylase, Domain 2"/>
    <property type="match status" value="1"/>
</dbReference>
<keyword evidence="9" id="KW-1185">Reference proteome</keyword>
<proteinExistence type="inferred from homology"/>
<keyword evidence="1" id="KW-0963">Cytoplasm</keyword>
<dbReference type="PIRSF" id="PIRSF005917">
    <property type="entry name" value="MTase_YraL"/>
    <property type="match status" value="1"/>
</dbReference>
<dbReference type="SUPFAM" id="SSF53790">
    <property type="entry name" value="Tetrapyrrole methylase"/>
    <property type="match status" value="1"/>
</dbReference>
<dbReference type="InterPro" id="IPR035996">
    <property type="entry name" value="4pyrrol_Methylase_sf"/>
</dbReference>
<dbReference type="InterPro" id="IPR018063">
    <property type="entry name" value="SAM_MeTrfase_RsmI_CS"/>
</dbReference>
<evidence type="ECO:0000256" key="1">
    <source>
        <dbReference type="ARBA" id="ARBA00022490"/>
    </source>
</evidence>
<dbReference type="CDD" id="cd11648">
    <property type="entry name" value="RsmI"/>
    <property type="match status" value="1"/>
</dbReference>
<protein>
    <recommendedName>
        <fullName evidence="10">Tetrapyrrole methylase</fullName>
    </recommendedName>
</protein>
<evidence type="ECO:0000256" key="2">
    <source>
        <dbReference type="ARBA" id="ARBA00022552"/>
    </source>
</evidence>
<dbReference type="Pfam" id="PF00590">
    <property type="entry name" value="TP_methylase"/>
    <property type="match status" value="1"/>
</dbReference>
<dbReference type="Proteomes" id="UP001491310">
    <property type="component" value="Unassembled WGS sequence"/>
</dbReference>
<dbReference type="Pfam" id="PF23016">
    <property type="entry name" value="RsmI_C"/>
    <property type="match status" value="1"/>
</dbReference>
<evidence type="ECO:0008006" key="10">
    <source>
        <dbReference type="Google" id="ProtNLM"/>
    </source>
</evidence>
<organism evidence="8 9">
    <name type="scientific">Coccomyxa subellipsoidea</name>
    <dbReference type="NCBI Taxonomy" id="248742"/>
    <lineage>
        <taxon>Eukaryota</taxon>
        <taxon>Viridiplantae</taxon>
        <taxon>Chlorophyta</taxon>
        <taxon>core chlorophytes</taxon>
        <taxon>Trebouxiophyceae</taxon>
        <taxon>Trebouxiophyceae incertae sedis</taxon>
        <taxon>Coccomyxaceae</taxon>
        <taxon>Coccomyxa</taxon>
    </lineage>
</organism>
<evidence type="ECO:0000256" key="4">
    <source>
        <dbReference type="ARBA" id="ARBA00022679"/>
    </source>
</evidence>
<dbReference type="InterPro" id="IPR014777">
    <property type="entry name" value="4pyrrole_Mease_sub1"/>
</dbReference>
<keyword evidence="4" id="KW-0808">Transferase</keyword>
<dbReference type="PANTHER" id="PTHR46111">
    <property type="entry name" value="RIBOSOMAL RNA SMALL SUBUNIT METHYLTRANSFERASE I"/>
    <property type="match status" value="1"/>
</dbReference>
<feature type="domain" description="RsmI HTH" evidence="7">
    <location>
        <begin position="253"/>
        <end position="296"/>
    </location>
</feature>
<dbReference type="InterPro" id="IPR014776">
    <property type="entry name" value="4pyrrole_Mease_sub2"/>
</dbReference>
<keyword evidence="3" id="KW-0489">Methyltransferase</keyword>
<dbReference type="PROSITE" id="PS01296">
    <property type="entry name" value="RSMI"/>
    <property type="match status" value="1"/>
</dbReference>
<keyword evidence="5" id="KW-0949">S-adenosyl-L-methionine</keyword>